<keyword evidence="1" id="KW-0934">Plastid</keyword>
<reference evidence="1" key="1">
    <citation type="journal article" date="2017" name="J. Phycol.">
        <title>Analysis of chloroplast genomes and a supermatrix inform reclassification of the Rhodomelaceae (Rhodophyta).</title>
        <authorList>
            <person name="Diaz-Tapia P."/>
            <person name="Maggs C.A."/>
            <person name="West J.A."/>
            <person name="Verbruggen H."/>
        </authorList>
    </citation>
    <scope>NUCLEOTIDE SEQUENCE</scope>
    <source>
        <strain evidence="1">HV1501</strain>
    </source>
</reference>
<dbReference type="InterPro" id="IPR036388">
    <property type="entry name" value="WH-like_DNA-bd_sf"/>
</dbReference>
<dbReference type="EMBL" id="MF101410">
    <property type="protein sequence ID" value="ARW59880.1"/>
    <property type="molecule type" value="Genomic_DNA"/>
</dbReference>
<dbReference type="InterPro" id="IPR014710">
    <property type="entry name" value="RmlC-like_jellyroll"/>
</dbReference>
<accession>A0A1Z1M1W3</accession>
<proteinExistence type="predicted"/>
<organism evidence="1">
    <name type="scientific">Laurenciella marilzae</name>
    <dbReference type="NCBI Taxonomy" id="1413812"/>
    <lineage>
        <taxon>Eukaryota</taxon>
        <taxon>Rhodophyta</taxon>
        <taxon>Florideophyceae</taxon>
        <taxon>Rhodymeniophycidae</taxon>
        <taxon>Ceramiales</taxon>
        <taxon>Rhodomelaceae</taxon>
        <taxon>Laurencieae</taxon>
        <taxon>Laurenciella</taxon>
    </lineage>
</organism>
<dbReference type="Gene3D" id="2.60.120.10">
    <property type="entry name" value="Jelly Rolls"/>
    <property type="match status" value="1"/>
</dbReference>
<dbReference type="InterPro" id="IPR018490">
    <property type="entry name" value="cNMP-bd_dom_sf"/>
</dbReference>
<evidence type="ECO:0000313" key="1">
    <source>
        <dbReference type="EMBL" id="ARW59880.1"/>
    </source>
</evidence>
<keyword evidence="1" id="KW-0150">Chloroplast</keyword>
<name>A0A1Z1M1W3_9FLOR</name>
<dbReference type="AlphaFoldDB" id="A0A1Z1M1W3"/>
<dbReference type="RefSeq" id="YP_009391736.1">
    <property type="nucleotide sequence ID" value="NC_035259.1"/>
</dbReference>
<gene>
    <name evidence="1" type="primary">ntcA</name>
</gene>
<dbReference type="SUPFAM" id="SSF51206">
    <property type="entry name" value="cAMP-binding domain-like"/>
    <property type="match status" value="1"/>
</dbReference>
<protein>
    <submittedName>
        <fullName evidence="1">Global nitrogen transcriptional regulator</fullName>
    </submittedName>
</protein>
<dbReference type="Gene3D" id="1.10.10.10">
    <property type="entry name" value="Winged helix-like DNA-binding domain superfamily/Winged helix DNA-binding domain"/>
    <property type="match status" value="1"/>
</dbReference>
<dbReference type="SUPFAM" id="SSF46785">
    <property type="entry name" value="Winged helix' DNA-binding domain"/>
    <property type="match status" value="1"/>
</dbReference>
<dbReference type="InterPro" id="IPR036390">
    <property type="entry name" value="WH_DNA-bd_sf"/>
</dbReference>
<sequence>MKWINLLNNCKIPYYIYKLHKNDSTIICSKYNSKNTLTIVLHGSIYIIKIFSNKKIIPTVILNKDSIFNIANVSNQFYYQLIALEKTYILTIKVQNLQKLNNQLMIHLIESYKNTLNSYQIMNETTNQKFRKNQVLQTILYLFFEFGIVNKKQIQLPFKISLKNLANITGMNQETISKIIKEINNKSNISYCKKKSIHINNIFNLTKR</sequence>
<dbReference type="GeneID" id="33348133"/>
<geneLocation type="chloroplast" evidence="1"/>